<dbReference type="PANTHER" id="PTHR42951">
    <property type="entry name" value="METALLO-BETA-LACTAMASE DOMAIN-CONTAINING"/>
    <property type="match status" value="1"/>
</dbReference>
<dbReference type="Gene3D" id="3.60.15.10">
    <property type="entry name" value="Ribonuclease Z/Hydroxyacylglutathione hydrolase-like"/>
    <property type="match status" value="1"/>
</dbReference>
<accession>A0A6N7SAL8</accession>
<evidence type="ECO:0000259" key="1">
    <source>
        <dbReference type="SMART" id="SM00849"/>
    </source>
</evidence>
<dbReference type="Proteomes" id="UP000480929">
    <property type="component" value="Unassembled WGS sequence"/>
</dbReference>
<dbReference type="SMART" id="SM00849">
    <property type="entry name" value="Lactamase_B"/>
    <property type="match status" value="1"/>
</dbReference>
<sequence length="329" mass="37646">MAFESLELHHPVQAQLKSRRLRYREPENPIKWPYEKLLREQSKTRRVYPINPYAEVYQFRKNVYAIFTESLDGAGNPWIYLILGLEKAMLIDTGFGAGDLKGLVNEITGGMPLIVVNTHAHSDHALGDFQFDEVYCHEYEVLNLEKIKTPHAWDRLFDAEGNCIYTQFDRADLIGYHDFKIIGVPNGTTFDLGGGTEIELMFLPGHATGMSAFLDKQNKILFAGDYTHAYGTSPDHPYARYCTVTAMRDALMNIIARRSEIDFVYPGHGPLDQPSIVLVNLLETLEQVLENPEHSDFQEEMIKGGKKKVIYGKMIFQSSYFKYCMESLR</sequence>
<organism evidence="2 4">
    <name type="scientific">Holdemania massiliensis</name>
    <dbReference type="NCBI Taxonomy" id="1468449"/>
    <lineage>
        <taxon>Bacteria</taxon>
        <taxon>Bacillati</taxon>
        <taxon>Bacillota</taxon>
        <taxon>Erysipelotrichia</taxon>
        <taxon>Erysipelotrichales</taxon>
        <taxon>Erysipelotrichaceae</taxon>
        <taxon>Holdemania</taxon>
    </lineage>
</organism>
<dbReference type="PANTHER" id="PTHR42951:SF22">
    <property type="entry name" value="METALLO BETA-LACTAMASE SUPERFAMILY LIPOPROTEIN"/>
    <property type="match status" value="1"/>
</dbReference>
<dbReference type="GO" id="GO:0016787">
    <property type="term" value="F:hydrolase activity"/>
    <property type="evidence" value="ECO:0007669"/>
    <property type="project" value="UniProtKB-KW"/>
</dbReference>
<dbReference type="EMBL" id="WKPI01000039">
    <property type="protein sequence ID" value="MSC34618.1"/>
    <property type="molecule type" value="Genomic_DNA"/>
</dbReference>
<comment type="caution">
    <text evidence="2">The sequence shown here is derived from an EMBL/GenBank/DDBJ whole genome shotgun (WGS) entry which is preliminary data.</text>
</comment>
<keyword evidence="2" id="KW-0378">Hydrolase</keyword>
<dbReference type="InterPro" id="IPR036866">
    <property type="entry name" value="RibonucZ/Hydroxyglut_hydro"/>
</dbReference>
<name>A0A6N7SAL8_9FIRM</name>
<dbReference type="EMBL" id="WKPJ01000037">
    <property type="protein sequence ID" value="MSA90887.1"/>
    <property type="molecule type" value="Genomic_DNA"/>
</dbReference>
<keyword evidence="5" id="KW-1185">Reference proteome</keyword>
<evidence type="ECO:0000313" key="4">
    <source>
        <dbReference type="Proteomes" id="UP000433575"/>
    </source>
</evidence>
<dbReference type="InterPro" id="IPR001279">
    <property type="entry name" value="Metallo-B-lactamas"/>
</dbReference>
<dbReference type="AlphaFoldDB" id="A0A6N7SAL8"/>
<dbReference type="Pfam" id="PF00753">
    <property type="entry name" value="Lactamase_B"/>
    <property type="match status" value="1"/>
</dbReference>
<dbReference type="Proteomes" id="UP000433575">
    <property type="component" value="Unassembled WGS sequence"/>
</dbReference>
<reference evidence="4 5" key="1">
    <citation type="journal article" date="2019" name="Nat. Med.">
        <title>A library of human gut bacterial isolates paired with longitudinal multiomics data enables mechanistic microbiome research.</title>
        <authorList>
            <person name="Poyet M."/>
            <person name="Groussin M."/>
            <person name="Gibbons S.M."/>
            <person name="Avila-Pacheco J."/>
            <person name="Jiang X."/>
            <person name="Kearney S.M."/>
            <person name="Perrotta A.R."/>
            <person name="Berdy B."/>
            <person name="Zhao S."/>
            <person name="Lieberman T.D."/>
            <person name="Swanson P.K."/>
            <person name="Smith M."/>
            <person name="Roesemann S."/>
            <person name="Alexander J.E."/>
            <person name="Rich S.A."/>
            <person name="Livny J."/>
            <person name="Vlamakis H."/>
            <person name="Clish C."/>
            <person name="Bullock K."/>
            <person name="Deik A."/>
            <person name="Scott J."/>
            <person name="Pierce K.A."/>
            <person name="Xavier R.J."/>
            <person name="Alm E.J."/>
        </authorList>
    </citation>
    <scope>NUCLEOTIDE SEQUENCE [LARGE SCALE GENOMIC DNA]</scope>
    <source>
        <strain evidence="2 4">BIOML-A4</strain>
        <strain evidence="3 5">BIOML-A5</strain>
    </source>
</reference>
<dbReference type="OrthoDB" id="9761531at2"/>
<proteinExistence type="predicted"/>
<evidence type="ECO:0000313" key="5">
    <source>
        <dbReference type="Proteomes" id="UP000480929"/>
    </source>
</evidence>
<protein>
    <submittedName>
        <fullName evidence="2">MBL fold metallo-hydrolase</fullName>
    </submittedName>
</protein>
<evidence type="ECO:0000313" key="2">
    <source>
        <dbReference type="EMBL" id="MSA90887.1"/>
    </source>
</evidence>
<dbReference type="InterPro" id="IPR050855">
    <property type="entry name" value="NDM-1-like"/>
</dbReference>
<dbReference type="RefSeq" id="WP_154240313.1">
    <property type="nucleotide sequence ID" value="NZ_WKPI01000039.1"/>
</dbReference>
<evidence type="ECO:0000313" key="3">
    <source>
        <dbReference type="EMBL" id="MSC34618.1"/>
    </source>
</evidence>
<dbReference type="SUPFAM" id="SSF56281">
    <property type="entry name" value="Metallo-hydrolase/oxidoreductase"/>
    <property type="match status" value="1"/>
</dbReference>
<feature type="domain" description="Metallo-beta-lactamase" evidence="1">
    <location>
        <begin position="76"/>
        <end position="268"/>
    </location>
</feature>
<gene>
    <name evidence="3" type="ORF">GKD88_15935</name>
    <name evidence="2" type="ORF">GKE08_16260</name>
</gene>